<dbReference type="Pfam" id="PF00400">
    <property type="entry name" value="WD40"/>
    <property type="match status" value="4"/>
</dbReference>
<dbReference type="PRINTS" id="PR00320">
    <property type="entry name" value="GPROTEINBRPT"/>
</dbReference>
<comment type="caution">
    <text evidence="5">The sequence shown here is derived from an EMBL/GenBank/DDBJ whole genome shotgun (WGS) entry which is preliminary data.</text>
</comment>
<reference evidence="5" key="1">
    <citation type="submission" date="2023-01" db="EMBL/GenBank/DDBJ databases">
        <authorList>
            <person name="Van Ghelder C."/>
            <person name="Rancurel C."/>
        </authorList>
    </citation>
    <scope>NUCLEOTIDE SEQUENCE</scope>
    <source>
        <strain evidence="5">CNCM I-4278</strain>
    </source>
</reference>
<evidence type="ECO:0000313" key="6">
    <source>
        <dbReference type="Proteomes" id="UP001152607"/>
    </source>
</evidence>
<dbReference type="SMART" id="SM00320">
    <property type="entry name" value="WD40"/>
    <property type="match status" value="7"/>
</dbReference>
<dbReference type="PANTHER" id="PTHR14221">
    <property type="entry name" value="WD REPEAT DOMAIN 44"/>
    <property type="match status" value="1"/>
</dbReference>
<feature type="compositionally biased region" description="Polar residues" evidence="4">
    <location>
        <begin position="758"/>
        <end position="768"/>
    </location>
</feature>
<keyword evidence="1 3" id="KW-0853">WD repeat</keyword>
<feature type="region of interest" description="Disordered" evidence="4">
    <location>
        <begin position="1"/>
        <end position="97"/>
    </location>
</feature>
<proteinExistence type="predicted"/>
<dbReference type="PROSITE" id="PS50082">
    <property type="entry name" value="WD_REPEATS_2"/>
    <property type="match status" value="3"/>
</dbReference>
<evidence type="ECO:0000256" key="3">
    <source>
        <dbReference type="PROSITE-ProRule" id="PRU00221"/>
    </source>
</evidence>
<dbReference type="PROSITE" id="PS50294">
    <property type="entry name" value="WD_REPEATS_REGION"/>
    <property type="match status" value="3"/>
</dbReference>
<feature type="region of interest" description="Disordered" evidence="4">
    <location>
        <begin position="696"/>
        <end position="790"/>
    </location>
</feature>
<dbReference type="PANTHER" id="PTHR14221:SF0">
    <property type="entry name" value="WD REPEAT-CONTAINING PROTEIN 44"/>
    <property type="match status" value="1"/>
</dbReference>
<feature type="compositionally biased region" description="Basic and acidic residues" evidence="4">
    <location>
        <begin position="9"/>
        <end position="25"/>
    </location>
</feature>
<evidence type="ECO:0000256" key="2">
    <source>
        <dbReference type="ARBA" id="ARBA00022737"/>
    </source>
</evidence>
<evidence type="ECO:0000256" key="1">
    <source>
        <dbReference type="ARBA" id="ARBA00022574"/>
    </source>
</evidence>
<feature type="compositionally biased region" description="Polar residues" evidence="4">
    <location>
        <begin position="612"/>
        <end position="624"/>
    </location>
</feature>
<dbReference type="InterPro" id="IPR036322">
    <property type="entry name" value="WD40_repeat_dom_sf"/>
</dbReference>
<dbReference type="InterPro" id="IPR015943">
    <property type="entry name" value="WD40/YVTN_repeat-like_dom_sf"/>
</dbReference>
<name>A0A9W4XR59_9PLEO</name>
<evidence type="ECO:0000313" key="5">
    <source>
        <dbReference type="EMBL" id="CAI6341239.1"/>
    </source>
</evidence>
<evidence type="ECO:0000256" key="4">
    <source>
        <dbReference type="SAM" id="MobiDB-lite"/>
    </source>
</evidence>
<protein>
    <recommendedName>
        <fullName evidence="7">WD repeat-containing protein 44</fullName>
    </recommendedName>
</protein>
<dbReference type="Proteomes" id="UP001152607">
    <property type="component" value="Unassembled WGS sequence"/>
</dbReference>
<dbReference type="InterPro" id="IPR020472">
    <property type="entry name" value="WD40_PAC1"/>
</dbReference>
<sequence>MANVLPKIRIMDSSRVSLERQDTGGKGRGGARGEVQPVTGVKLASKLRNPMGAAPTASNDATAPANGKKSMEKKSLEKRSFEKKSPEHAEDTAVDPLSQHIFKRTNTSNLQRLRSQTLDGSGPILAPTADTHTDTKGDALRELSSASKADKKKGVSFLSRFIGTKKKTATDGTDDNGSEVEDHRPEGMDATLFAHTGDNLGFHPKYPQPPAYIKVRTKFKKAKEFNHLFLAQELQSGTKNKHVPAVGANPVPQSGSAGSQNPVWATEFSQDGKYLAAGGQDRVIRVWTVISTPEERRVHELEESNKRMAGGDGTYLSAPVFQQKPHRLYIGHESTILDLSWSKNNFLLSSSMDKTVRLWHLSRSESLCTFKHSDIVPSIQFHPRDDRFFLAGSLDTKLRLWSIPDKSVAYTANVTDMITAVAFTPDGKTCIAGTLGGLCSFYDTEGLKHQSQIHVKSTRGQNAKGSKITGIQVKEVSTSKDKEDLKLLVTSNDSRIRVYNMRDKSLELKFKAHENNSSQIRATFADDTNHIICGSEDRKAYIWTTSVPEAGRNQRPVEIFEAHNAITTCAIIAPLKTRRLLSASEDPIFDLCNPPPVTLISREPSIADSKPPTETASSNLNTPAEPTFPKAAASPAYISRSSHQDGNIIITTDYTGSIKVFRQDCACTKRMRFSDAAAWDASSVFSKRTGSKISISRTGSLISRSGANNANRRDSRRRDSTSTQPPNERIMSWRQELSHQPSSTSSSLFEAFHGSGTPRASGTRSSSPAKRRSRISMISMTSASNSPRLEPQVLTEEEAAGGVQGLGLRI</sequence>
<dbReference type="OrthoDB" id="1932312at2759"/>
<dbReference type="Gene3D" id="2.130.10.10">
    <property type="entry name" value="YVTN repeat-like/Quinoprotein amine dehydrogenase"/>
    <property type="match status" value="1"/>
</dbReference>
<evidence type="ECO:0008006" key="7">
    <source>
        <dbReference type="Google" id="ProtNLM"/>
    </source>
</evidence>
<keyword evidence="6" id="KW-1185">Reference proteome</keyword>
<dbReference type="AlphaFoldDB" id="A0A9W4XR59"/>
<accession>A0A9W4XR59</accession>
<feature type="compositionally biased region" description="Basic and acidic residues" evidence="4">
    <location>
        <begin position="69"/>
        <end position="91"/>
    </location>
</feature>
<feature type="repeat" description="WD" evidence="3">
    <location>
        <begin position="369"/>
        <end position="411"/>
    </location>
</feature>
<feature type="repeat" description="WD" evidence="3">
    <location>
        <begin position="256"/>
        <end position="297"/>
    </location>
</feature>
<organism evidence="5 6">
    <name type="scientific">Periconia digitata</name>
    <dbReference type="NCBI Taxonomy" id="1303443"/>
    <lineage>
        <taxon>Eukaryota</taxon>
        <taxon>Fungi</taxon>
        <taxon>Dikarya</taxon>
        <taxon>Ascomycota</taxon>
        <taxon>Pezizomycotina</taxon>
        <taxon>Dothideomycetes</taxon>
        <taxon>Pleosporomycetidae</taxon>
        <taxon>Pleosporales</taxon>
        <taxon>Massarineae</taxon>
        <taxon>Periconiaceae</taxon>
        <taxon>Periconia</taxon>
    </lineage>
</organism>
<feature type="compositionally biased region" description="Basic and acidic residues" evidence="4">
    <location>
        <begin position="711"/>
        <end position="720"/>
    </location>
</feature>
<dbReference type="SUPFAM" id="SSF50978">
    <property type="entry name" value="WD40 repeat-like"/>
    <property type="match status" value="1"/>
</dbReference>
<keyword evidence="2" id="KW-0677">Repeat</keyword>
<dbReference type="EMBL" id="CAOQHR010000011">
    <property type="protein sequence ID" value="CAI6341239.1"/>
    <property type="molecule type" value="Genomic_DNA"/>
</dbReference>
<gene>
    <name evidence="5" type="ORF">PDIGIT_LOCUS14433</name>
</gene>
<dbReference type="InterPro" id="IPR040324">
    <property type="entry name" value="WDR44/Dgr2"/>
</dbReference>
<feature type="region of interest" description="Disordered" evidence="4">
    <location>
        <begin position="601"/>
        <end position="636"/>
    </location>
</feature>
<feature type="repeat" description="WD" evidence="3">
    <location>
        <begin position="329"/>
        <end position="369"/>
    </location>
</feature>
<dbReference type="InterPro" id="IPR001680">
    <property type="entry name" value="WD40_rpt"/>
</dbReference>